<reference evidence="1 2" key="1">
    <citation type="submission" date="2024-11" db="EMBL/GenBank/DDBJ databases">
        <title>A near-complete genome assembly of Cinchona calisaya.</title>
        <authorList>
            <person name="Lian D.C."/>
            <person name="Zhao X.W."/>
            <person name="Wei L."/>
        </authorList>
    </citation>
    <scope>NUCLEOTIDE SEQUENCE [LARGE SCALE GENOMIC DNA]</scope>
    <source>
        <tissue evidence="1">Nenye</tissue>
    </source>
</reference>
<accession>A0ABD3APT5</accession>
<name>A0ABD3APT5_9GENT</name>
<protein>
    <submittedName>
        <fullName evidence="1">Uncharacterized protein</fullName>
    </submittedName>
</protein>
<dbReference type="EMBL" id="JBJUIK010000003">
    <property type="protein sequence ID" value="KAL3533190.1"/>
    <property type="molecule type" value="Genomic_DNA"/>
</dbReference>
<evidence type="ECO:0000313" key="1">
    <source>
        <dbReference type="EMBL" id="KAL3533190.1"/>
    </source>
</evidence>
<dbReference type="Proteomes" id="UP001630127">
    <property type="component" value="Unassembled WGS sequence"/>
</dbReference>
<sequence>MSKMFIKRVPSSEEWSSHPSDVHYFRSFFNNSDYAFNYWDLMTAFTNVLYYNSPPDYKYTWWIRMDSSILENKTFLPMWFYRWFQSFGIPENFLPNDLQTLFKQFKMVFSDDFIDPDIPNRPLLHFFTKFNIP</sequence>
<dbReference type="PANTHER" id="PTHR48434:SF1">
    <property type="entry name" value="(RAPE) HYPOTHETICAL PROTEIN"/>
    <property type="match status" value="1"/>
</dbReference>
<gene>
    <name evidence="1" type="ORF">ACH5RR_006711</name>
</gene>
<proteinExistence type="predicted"/>
<dbReference type="PANTHER" id="PTHR48434">
    <property type="entry name" value="(RAPE) HYPOTHETICAL PROTEIN"/>
    <property type="match status" value="1"/>
</dbReference>
<dbReference type="AlphaFoldDB" id="A0ABD3APT5"/>
<evidence type="ECO:0000313" key="2">
    <source>
        <dbReference type="Proteomes" id="UP001630127"/>
    </source>
</evidence>
<keyword evidence="2" id="KW-1185">Reference proteome</keyword>
<organism evidence="1 2">
    <name type="scientific">Cinchona calisaya</name>
    <dbReference type="NCBI Taxonomy" id="153742"/>
    <lineage>
        <taxon>Eukaryota</taxon>
        <taxon>Viridiplantae</taxon>
        <taxon>Streptophyta</taxon>
        <taxon>Embryophyta</taxon>
        <taxon>Tracheophyta</taxon>
        <taxon>Spermatophyta</taxon>
        <taxon>Magnoliopsida</taxon>
        <taxon>eudicotyledons</taxon>
        <taxon>Gunneridae</taxon>
        <taxon>Pentapetalae</taxon>
        <taxon>asterids</taxon>
        <taxon>lamiids</taxon>
        <taxon>Gentianales</taxon>
        <taxon>Rubiaceae</taxon>
        <taxon>Cinchonoideae</taxon>
        <taxon>Cinchoneae</taxon>
        <taxon>Cinchona</taxon>
    </lineage>
</organism>
<comment type="caution">
    <text evidence="1">The sequence shown here is derived from an EMBL/GenBank/DDBJ whole genome shotgun (WGS) entry which is preliminary data.</text>
</comment>